<dbReference type="PANTHER" id="PTHR24362">
    <property type="entry name" value="SERINE/THREONINE-PROTEIN KINASE NEK"/>
    <property type="match status" value="1"/>
</dbReference>
<evidence type="ECO:0000313" key="2">
    <source>
        <dbReference type="EMBL" id="KAK8839680.1"/>
    </source>
</evidence>
<evidence type="ECO:0000259" key="1">
    <source>
        <dbReference type="PROSITE" id="PS50011"/>
    </source>
</evidence>
<dbReference type="PROSITE" id="PS00108">
    <property type="entry name" value="PROTEIN_KINASE_ST"/>
    <property type="match status" value="1"/>
</dbReference>
<comment type="caution">
    <text evidence="2">The sequence shown here is derived from an EMBL/GenBank/DDBJ whole genome shotgun (WGS) entry which is preliminary data.</text>
</comment>
<protein>
    <recommendedName>
        <fullName evidence="1">Protein kinase domain-containing protein</fullName>
    </recommendedName>
</protein>
<accession>A0ABR2H0H1</accession>
<dbReference type="Pfam" id="PF00069">
    <property type="entry name" value="Pkinase"/>
    <property type="match status" value="1"/>
</dbReference>
<dbReference type="InterPro" id="IPR008271">
    <property type="entry name" value="Ser/Thr_kinase_AS"/>
</dbReference>
<sequence length="205" mass="24527">MKLTYSDKLTIIFELMLIIHYFHENELIYRDLKPNNVIFDENKTVVLIDFDRLVKNNNDEKRTGDLSSAFIDPEIMKTREYSYKSDIYSLGKMIDYVIKISIDDKEEVTRNSEDYLIIDNFIPKCVDEVPENRPQISTIIHEFYFKFKSKIQFQFVFNQHTDDINISTPNYRSNQNLESNSMIIHNQKSIIKWSIEKTIRFFPII</sequence>
<evidence type="ECO:0000313" key="3">
    <source>
        <dbReference type="Proteomes" id="UP001470230"/>
    </source>
</evidence>
<dbReference type="PROSITE" id="PS50011">
    <property type="entry name" value="PROTEIN_KINASE_DOM"/>
    <property type="match status" value="1"/>
</dbReference>
<reference evidence="2 3" key="1">
    <citation type="submission" date="2024-04" db="EMBL/GenBank/DDBJ databases">
        <title>Tritrichomonas musculus Genome.</title>
        <authorList>
            <person name="Alves-Ferreira E."/>
            <person name="Grigg M."/>
            <person name="Lorenzi H."/>
            <person name="Galac M."/>
        </authorList>
    </citation>
    <scope>NUCLEOTIDE SEQUENCE [LARGE SCALE GENOMIC DNA]</scope>
    <source>
        <strain evidence="2 3">EAF2021</strain>
    </source>
</reference>
<dbReference type="InterPro" id="IPR000719">
    <property type="entry name" value="Prot_kinase_dom"/>
</dbReference>
<dbReference type="SUPFAM" id="SSF56112">
    <property type="entry name" value="Protein kinase-like (PK-like)"/>
    <property type="match status" value="1"/>
</dbReference>
<keyword evidence="3" id="KW-1185">Reference proteome</keyword>
<proteinExistence type="predicted"/>
<dbReference type="InterPro" id="IPR011009">
    <property type="entry name" value="Kinase-like_dom_sf"/>
</dbReference>
<name>A0ABR2H0H1_9EUKA</name>
<gene>
    <name evidence="2" type="ORF">M9Y10_031383</name>
</gene>
<feature type="domain" description="Protein kinase" evidence="1">
    <location>
        <begin position="1"/>
        <end position="144"/>
    </location>
</feature>
<dbReference type="Proteomes" id="UP001470230">
    <property type="component" value="Unassembled WGS sequence"/>
</dbReference>
<dbReference type="PANTHER" id="PTHR24362:SF309">
    <property type="entry name" value="PROTEIN KINASE DOMAIN-CONTAINING PROTEIN"/>
    <property type="match status" value="1"/>
</dbReference>
<dbReference type="Gene3D" id="1.10.510.10">
    <property type="entry name" value="Transferase(Phosphotransferase) domain 1"/>
    <property type="match status" value="1"/>
</dbReference>
<organism evidence="2 3">
    <name type="scientific">Tritrichomonas musculus</name>
    <dbReference type="NCBI Taxonomy" id="1915356"/>
    <lineage>
        <taxon>Eukaryota</taxon>
        <taxon>Metamonada</taxon>
        <taxon>Parabasalia</taxon>
        <taxon>Tritrichomonadida</taxon>
        <taxon>Tritrichomonadidae</taxon>
        <taxon>Tritrichomonas</taxon>
    </lineage>
</organism>
<dbReference type="EMBL" id="JAPFFF010000050">
    <property type="protein sequence ID" value="KAK8839680.1"/>
    <property type="molecule type" value="Genomic_DNA"/>
</dbReference>